<reference evidence="4 6" key="2">
    <citation type="submission" date="2018-09" db="EMBL/GenBank/DDBJ databases">
        <authorList>
            <person name="Petit M.-A."/>
            <person name="Lossouarn J."/>
        </authorList>
    </citation>
    <scope>NUCLEOTIDE SEQUENCE [LARGE SCALE GENOMIC DNA]</scope>
    <source>
        <strain evidence="4 6">L1-82</strain>
    </source>
</reference>
<dbReference type="Pfam" id="PF00155">
    <property type="entry name" value="Aminotran_1_2"/>
    <property type="match status" value="1"/>
</dbReference>
<dbReference type="EC" id="4.1.1.81" evidence="4"/>
<dbReference type="Gene3D" id="3.40.640.10">
    <property type="entry name" value="Type I PLP-dependent aspartate aminotransferase-like (Major domain)"/>
    <property type="match status" value="1"/>
</dbReference>
<evidence type="ECO:0000313" key="4">
    <source>
        <dbReference type="EMBL" id="VCV23781.1"/>
    </source>
</evidence>
<dbReference type="InterPro" id="IPR025877">
    <property type="entry name" value="MobA-like_NTP_Trfase"/>
</dbReference>
<dbReference type="GO" id="GO:0008483">
    <property type="term" value="F:transaminase activity"/>
    <property type="evidence" value="ECO:0007669"/>
    <property type="project" value="UniProtKB-KW"/>
</dbReference>
<keyword evidence="3" id="KW-0032">Aminotransferase</keyword>
<evidence type="ECO:0000313" key="6">
    <source>
        <dbReference type="Proteomes" id="UP000294398"/>
    </source>
</evidence>
<dbReference type="GO" id="GO:0048472">
    <property type="term" value="F:threonine-phosphate decarboxylase activity"/>
    <property type="evidence" value="ECO:0007669"/>
    <property type="project" value="UniProtKB-EC"/>
</dbReference>
<dbReference type="EMBL" id="ABYJ02000104">
    <property type="protein sequence ID" value="EEV00749.1"/>
    <property type="molecule type" value="Genomic_DNA"/>
</dbReference>
<name>C7GBE2_9FIRM</name>
<evidence type="ECO:0000259" key="2">
    <source>
        <dbReference type="Pfam" id="PF12804"/>
    </source>
</evidence>
<dbReference type="EMBL" id="LR027880">
    <property type="protein sequence ID" value="VCV23781.1"/>
    <property type="molecule type" value="Genomic_DNA"/>
</dbReference>
<dbReference type="GO" id="GO:0016779">
    <property type="term" value="F:nucleotidyltransferase activity"/>
    <property type="evidence" value="ECO:0007669"/>
    <property type="project" value="UniProtKB-ARBA"/>
</dbReference>
<protein>
    <submittedName>
        <fullName evidence="3">Aminotransferase, class I/II</fullName>
        <ecNumber evidence="3">2.6.1.-</ecNumber>
    </submittedName>
    <submittedName>
        <fullName evidence="4">Threonine-phosphate decarboxylase</fullName>
        <ecNumber evidence="4">4.1.1.81</ecNumber>
    </submittedName>
</protein>
<dbReference type="InterPro" id="IPR015422">
    <property type="entry name" value="PyrdxlP-dep_Trfase_small"/>
</dbReference>
<accession>C7GBE2</accession>
<dbReference type="Gene3D" id="3.90.1150.10">
    <property type="entry name" value="Aspartate Aminotransferase, domain 1"/>
    <property type="match status" value="1"/>
</dbReference>
<dbReference type="Proteomes" id="UP000004828">
    <property type="component" value="Unassembled WGS sequence"/>
</dbReference>
<reference evidence="3 5" key="1">
    <citation type="submission" date="2009-08" db="EMBL/GenBank/DDBJ databases">
        <authorList>
            <person name="Weinstock G."/>
            <person name="Sodergren E."/>
            <person name="Clifton S."/>
            <person name="Fulton L."/>
            <person name="Fulton B."/>
            <person name="Courtney L."/>
            <person name="Fronick C."/>
            <person name="Harrison M."/>
            <person name="Strong C."/>
            <person name="Farmer C."/>
            <person name="Delahaunty K."/>
            <person name="Markovic C."/>
            <person name="Hall O."/>
            <person name="Minx P."/>
            <person name="Tomlinson C."/>
            <person name="Mitreva M."/>
            <person name="Nelson J."/>
            <person name="Hou S."/>
            <person name="Wollam A."/>
            <person name="Pepin K.H."/>
            <person name="Johnson M."/>
            <person name="Bhonagiri V."/>
            <person name="Nash W.E."/>
            <person name="Warren W."/>
            <person name="Chinwalla A."/>
            <person name="Mardis E.R."/>
            <person name="Wilson R.K."/>
        </authorList>
    </citation>
    <scope>NUCLEOTIDE SEQUENCE [LARGE SCALE GENOMIC DNA]</scope>
    <source>
        <strain evidence="3 5">L1-82</strain>
    </source>
</reference>
<dbReference type="SUPFAM" id="SSF53448">
    <property type="entry name" value="Nucleotide-diphospho-sugar transferases"/>
    <property type="match status" value="1"/>
</dbReference>
<dbReference type="HOGENOM" id="CLU_451177_0_0_9"/>
<dbReference type="GO" id="GO:0030170">
    <property type="term" value="F:pyridoxal phosphate binding"/>
    <property type="evidence" value="ECO:0007669"/>
    <property type="project" value="InterPro"/>
</dbReference>
<dbReference type="RefSeq" id="WP_006857342.1">
    <property type="nucleotide sequence ID" value="NZ_GG692724.1"/>
</dbReference>
<dbReference type="SUPFAM" id="SSF53383">
    <property type="entry name" value="PLP-dependent transferases"/>
    <property type="match status" value="1"/>
</dbReference>
<dbReference type="EC" id="2.6.1.-" evidence="3"/>
<evidence type="ECO:0000259" key="1">
    <source>
        <dbReference type="Pfam" id="PF00155"/>
    </source>
</evidence>
<dbReference type="InterPro" id="IPR029044">
    <property type="entry name" value="Nucleotide-diphossugar_trans"/>
</dbReference>
<gene>
    <name evidence="4" type="primary">cobD_4</name>
    <name evidence="4" type="ORF">RIL182_03699</name>
    <name evidence="3" type="ORF">ROSINTL182_07226</name>
</gene>
<evidence type="ECO:0000313" key="3">
    <source>
        <dbReference type="EMBL" id="EEV00749.1"/>
    </source>
</evidence>
<feature type="domain" description="Aminotransferase class I/classII large" evidence="1">
    <location>
        <begin position="305"/>
        <end position="596"/>
    </location>
</feature>
<feature type="domain" description="MobA-like NTP transferase" evidence="2">
    <location>
        <begin position="3"/>
        <end position="121"/>
    </location>
</feature>
<evidence type="ECO:0000313" key="5">
    <source>
        <dbReference type="Proteomes" id="UP000004828"/>
    </source>
</evidence>
<dbReference type="InterPro" id="IPR004839">
    <property type="entry name" value="Aminotransferase_I/II_large"/>
</dbReference>
<dbReference type="PANTHER" id="PTHR42885">
    <property type="entry name" value="HISTIDINOL-PHOSPHATE AMINOTRANSFERASE-RELATED"/>
    <property type="match status" value="1"/>
</dbReference>
<dbReference type="Pfam" id="PF12804">
    <property type="entry name" value="NTP_transf_3"/>
    <property type="match status" value="1"/>
</dbReference>
<dbReference type="InterPro" id="IPR015424">
    <property type="entry name" value="PyrdxlP-dep_Trfase"/>
</dbReference>
<dbReference type="GeneID" id="61434916"/>
<proteinExistence type="predicted"/>
<dbReference type="InterPro" id="IPR015421">
    <property type="entry name" value="PyrdxlP-dep_Trfase_major"/>
</dbReference>
<keyword evidence="4" id="KW-0456">Lyase</keyword>
<dbReference type="Gene3D" id="3.90.550.10">
    <property type="entry name" value="Spore Coat Polysaccharide Biosynthesis Protein SpsA, Chain A"/>
    <property type="match status" value="1"/>
</dbReference>
<dbReference type="CDD" id="cd02523">
    <property type="entry name" value="PC_cytidylyltransferase"/>
    <property type="match status" value="1"/>
</dbReference>
<dbReference type="AlphaFoldDB" id="C7GBE2"/>
<dbReference type="Proteomes" id="UP000294398">
    <property type="component" value="Chromosome"/>
</dbReference>
<keyword evidence="3" id="KW-0808">Transferase</keyword>
<keyword evidence="6" id="KW-1185">Reference proteome</keyword>
<dbReference type="CDD" id="cd00609">
    <property type="entry name" value="AAT_like"/>
    <property type="match status" value="1"/>
</dbReference>
<sequence length="607" mass="69431">MQAIILAAGMGKRLGELTRENTKCMVKVGGVSLIERALKILDKKGLSRIIIVAGYQRENLMSFVKTLDIHTPIQFIINDVYDKTNNIFSLSMAKDYLVSEDTLLLESDLIFEECLIDLLLNDERDTLALVDKFESWMDGSCIVVDEMDNMTDFIPGKLLKFSDKEHYYKTVNIYKFGAEFSSQVYVPFLEAYTKAMGDNEYYETVINLILRLNRRTIKAERLSGQLWYEIDDIQDLDNAETLFMEDDVARYRKMKKCKGGYWRFPHLLDYSNPVNAYFPNERMIDEITSNLGVLMRQYPSGNKANNLLAEKSFEIRQENVMIGNGATELLGSLLKKTDGKVGFVGTAWEESLMCCKKEWVQYNPVEEDFQPDIEKWMHFFADKEVGSIVISNPDNLTGQGIKIADVEKILDWCGKRNIRLIVDESLMDFADKEKMSVLHQEMLMKNPELYVIKSLSKSYGVPGLQIGILAGGNQAVIDALKDEKTAWNINAVAEFFLQILDKYKADYARALIQVKEARENLYESLCTIPELKAYASCANYFMCELKNGEKSEILAGKLLKKNILIRDLTGAIQNGKQYIQVTVRNEQENRRFINALKECVSCRNVDA</sequence>
<organism evidence="3 5">
    <name type="scientific">Roseburia intestinalis L1-82</name>
    <dbReference type="NCBI Taxonomy" id="536231"/>
    <lineage>
        <taxon>Bacteria</taxon>
        <taxon>Bacillati</taxon>
        <taxon>Bacillota</taxon>
        <taxon>Clostridia</taxon>
        <taxon>Lachnospirales</taxon>
        <taxon>Lachnospiraceae</taxon>
        <taxon>Roseburia</taxon>
    </lineage>
</organism>